<keyword evidence="5" id="KW-0489">Methyltransferase</keyword>
<dbReference type="CDD" id="cd02440">
    <property type="entry name" value="AdoMet_MTases"/>
    <property type="match status" value="1"/>
</dbReference>
<evidence type="ECO:0000313" key="5">
    <source>
        <dbReference type="EMBL" id="PRX39821.1"/>
    </source>
</evidence>
<evidence type="ECO:0000313" key="6">
    <source>
        <dbReference type="Proteomes" id="UP000237797"/>
    </source>
</evidence>
<dbReference type="PANTHER" id="PTHR32319">
    <property type="entry name" value="BACTERIAL HEMOLYSIN-LIKE PROTEIN"/>
    <property type="match status" value="1"/>
</dbReference>
<dbReference type="GO" id="GO:0032259">
    <property type="term" value="P:methylation"/>
    <property type="evidence" value="ECO:0007669"/>
    <property type="project" value="UniProtKB-KW"/>
</dbReference>
<keyword evidence="5" id="KW-0808">Transferase</keyword>
<evidence type="ECO:0000256" key="3">
    <source>
        <dbReference type="PROSITE-ProRule" id="PRU00182"/>
    </source>
</evidence>
<dbReference type="NCBIfam" id="TIGR00478">
    <property type="entry name" value="tly"/>
    <property type="match status" value="1"/>
</dbReference>
<dbReference type="Pfam" id="PF01479">
    <property type="entry name" value="S4"/>
    <property type="match status" value="1"/>
</dbReference>
<dbReference type="InterPro" id="IPR029063">
    <property type="entry name" value="SAM-dependent_MTases_sf"/>
</dbReference>
<dbReference type="InterPro" id="IPR004538">
    <property type="entry name" value="Hemolysin_A/TlyA"/>
</dbReference>
<evidence type="ECO:0000256" key="1">
    <source>
        <dbReference type="ARBA" id="ARBA00022884"/>
    </source>
</evidence>
<dbReference type="PANTHER" id="PTHR32319:SF0">
    <property type="entry name" value="BACTERIAL HEMOLYSIN-LIKE PROTEIN"/>
    <property type="match status" value="1"/>
</dbReference>
<keyword evidence="1 3" id="KW-0694">RNA-binding</keyword>
<dbReference type="PIRSF" id="PIRSF005578">
    <property type="entry name" value="TlyA"/>
    <property type="match status" value="1"/>
</dbReference>
<dbReference type="InterPro" id="IPR002942">
    <property type="entry name" value="S4_RNA-bd"/>
</dbReference>
<comment type="similarity">
    <text evidence="2">Belongs to the TlyA family.</text>
</comment>
<dbReference type="Proteomes" id="UP000237797">
    <property type="component" value="Unassembled WGS sequence"/>
</dbReference>
<evidence type="ECO:0000259" key="4">
    <source>
        <dbReference type="SMART" id="SM00363"/>
    </source>
</evidence>
<dbReference type="SMART" id="SM00363">
    <property type="entry name" value="S4"/>
    <property type="match status" value="1"/>
</dbReference>
<dbReference type="SUPFAM" id="SSF55174">
    <property type="entry name" value="Alpha-L RNA-binding motif"/>
    <property type="match status" value="1"/>
</dbReference>
<comment type="caution">
    <text evidence="5">The sequence shown here is derived from an EMBL/GenBank/DDBJ whole genome shotgun (WGS) entry which is preliminary data.</text>
</comment>
<feature type="domain" description="RNA-binding S4" evidence="4">
    <location>
        <begin position="4"/>
        <end position="69"/>
    </location>
</feature>
<keyword evidence="6" id="KW-1185">Reference proteome</keyword>
<dbReference type="SUPFAM" id="SSF53335">
    <property type="entry name" value="S-adenosyl-L-methionine-dependent methyltransferases"/>
    <property type="match status" value="1"/>
</dbReference>
<dbReference type="InterPro" id="IPR036986">
    <property type="entry name" value="S4_RNA-bd_sf"/>
</dbReference>
<name>A0A2T0LCR4_9BACL</name>
<dbReference type="EMBL" id="PVNE01000020">
    <property type="protein sequence ID" value="PRX39821.1"/>
    <property type="molecule type" value="Genomic_DNA"/>
</dbReference>
<reference evidence="5 6" key="1">
    <citation type="submission" date="2018-03" db="EMBL/GenBank/DDBJ databases">
        <title>Genomic Encyclopedia of Archaeal and Bacterial Type Strains, Phase II (KMG-II): from individual species to whole genera.</title>
        <authorList>
            <person name="Goeker M."/>
        </authorList>
    </citation>
    <scope>NUCLEOTIDE SEQUENCE [LARGE SCALE GENOMIC DNA]</scope>
    <source>
        <strain evidence="5 6">DSM 44946</strain>
    </source>
</reference>
<organism evidence="5 6">
    <name type="scientific">Planifilum fimeticola</name>
    <dbReference type="NCBI Taxonomy" id="201975"/>
    <lineage>
        <taxon>Bacteria</taxon>
        <taxon>Bacillati</taxon>
        <taxon>Bacillota</taxon>
        <taxon>Bacilli</taxon>
        <taxon>Bacillales</taxon>
        <taxon>Thermoactinomycetaceae</taxon>
        <taxon>Planifilum</taxon>
    </lineage>
</organism>
<dbReference type="Gene3D" id="3.10.290.10">
    <property type="entry name" value="RNA-binding S4 domain"/>
    <property type="match status" value="1"/>
</dbReference>
<dbReference type="CDD" id="cd00165">
    <property type="entry name" value="S4"/>
    <property type="match status" value="1"/>
</dbReference>
<accession>A0A2T0LCR4</accession>
<dbReference type="Gene3D" id="3.40.50.150">
    <property type="entry name" value="Vaccinia Virus protein VP39"/>
    <property type="match status" value="1"/>
</dbReference>
<dbReference type="GO" id="GO:0008168">
    <property type="term" value="F:methyltransferase activity"/>
    <property type="evidence" value="ECO:0007669"/>
    <property type="project" value="UniProtKB-KW"/>
</dbReference>
<protein>
    <submittedName>
        <fullName evidence="5">23S rRNA (Cytidine1920-2'-O)/16S rRNA (Cytidine1409-2'-O)-methyltransferase</fullName>
    </submittedName>
</protein>
<dbReference type="GO" id="GO:0003723">
    <property type="term" value="F:RNA binding"/>
    <property type="evidence" value="ECO:0007669"/>
    <property type="project" value="UniProtKB-KW"/>
</dbReference>
<proteinExistence type="inferred from homology"/>
<dbReference type="Pfam" id="PF01728">
    <property type="entry name" value="FtsJ"/>
    <property type="match status" value="1"/>
</dbReference>
<gene>
    <name evidence="5" type="ORF">CLV97_12066</name>
</gene>
<dbReference type="AlphaFoldDB" id="A0A2T0LCR4"/>
<dbReference type="InterPro" id="IPR047048">
    <property type="entry name" value="TlyA"/>
</dbReference>
<dbReference type="InterPro" id="IPR002877">
    <property type="entry name" value="RNA_MeTrfase_FtsJ_dom"/>
</dbReference>
<sequence>MGKERLDVLLVKKGYAPSREQARRTIMAGLVRVGQERMDKPGARVPEDAPIEVEGPIHPYVSRGGLKLEEALRVFSIDLTGRVVIDIGASTGGFTDCALQRGARIVYAVDVGYGQLAWKLRQDPRVVVMERTNFRHFRPEDLKGEPPDMGTVDVSFISLAHILPPLSRVLSPPGEVVALVKPQFEAGREQVGKGGIVRDPAVHRRVLMDHLDMAAQSGFRVLGLTPSPIAGGEGNIEFLSHLILASSPRPTVSAEDVERVVEAAHRRISK</sequence>
<evidence type="ECO:0000256" key="2">
    <source>
        <dbReference type="ARBA" id="ARBA00029460"/>
    </source>
</evidence>
<dbReference type="PROSITE" id="PS50889">
    <property type="entry name" value="S4"/>
    <property type="match status" value="1"/>
</dbReference>